<reference evidence="1 2" key="2">
    <citation type="submission" date="2017-06" db="EMBL/GenBank/DDBJ databases">
        <authorList>
            <person name="Kim H.J."/>
            <person name="Triplett B.A."/>
        </authorList>
    </citation>
    <scope>NUCLEOTIDE SEQUENCE [LARGE SCALE GENOMIC DNA]</scope>
    <source>
        <strain evidence="1 2">BZC3</strain>
    </source>
</reference>
<proteinExistence type="predicted"/>
<dbReference type="Proteomes" id="UP000197024">
    <property type="component" value="Chromosome"/>
</dbReference>
<gene>
    <name evidence="1" type="ORF">CD943_09665</name>
</gene>
<protein>
    <submittedName>
        <fullName evidence="1">Uncharacterized protein</fullName>
    </submittedName>
</protein>
<evidence type="ECO:0000313" key="2">
    <source>
        <dbReference type="Proteomes" id="UP000197024"/>
    </source>
</evidence>
<dbReference type="AlphaFoldDB" id="A0A1Z3LYJ9"/>
<accession>A0A1Z3LYJ9</accession>
<name>A0A1Z3LYJ9_BREDI</name>
<evidence type="ECO:0000313" key="1">
    <source>
        <dbReference type="EMBL" id="ASD27127.1"/>
    </source>
</evidence>
<dbReference type="EMBL" id="CP021995">
    <property type="protein sequence ID" value="ASD27127.1"/>
    <property type="molecule type" value="Genomic_DNA"/>
</dbReference>
<reference evidence="1 2" key="1">
    <citation type="submission" date="2017-06" db="EMBL/GenBank/DDBJ databases">
        <title>Biodegradation of gentamicin by bacterial consortia AMQD4 in synthetic medium and raw gentamicin sewage.</title>
        <authorList>
            <person name="Chang H."/>
            <person name="Feng Y."/>
            <person name="Li Z."/>
            <person name="Xue J."/>
            <person name="Cheng D."/>
        </authorList>
    </citation>
    <scope>NUCLEOTIDE SEQUENCE [LARGE SCALE GENOMIC DNA]</scope>
    <source>
        <strain evidence="1 2">BZC3</strain>
    </source>
</reference>
<organism evidence="1 2">
    <name type="scientific">Brevundimonas diminuta</name>
    <name type="common">Pseudomonas diminuta</name>
    <dbReference type="NCBI Taxonomy" id="293"/>
    <lineage>
        <taxon>Bacteria</taxon>
        <taxon>Pseudomonadati</taxon>
        <taxon>Pseudomonadota</taxon>
        <taxon>Alphaproteobacteria</taxon>
        <taxon>Caulobacterales</taxon>
        <taxon>Caulobacteraceae</taxon>
        <taxon>Brevundimonas</taxon>
    </lineage>
</organism>
<sequence>MAEKLAGTGVSVSEYLRRLIMTDLEGHQDYMVKLMGHRLVQASVHLAALSKDRFSEEEFTQLRTMGADIGVAAFGPLPIRPYDFDRPTEVTSKVMALHDLLDGM</sequence>